<keyword evidence="2" id="KW-0560">Oxidoreductase</keyword>
<dbReference type="GO" id="GO:0016491">
    <property type="term" value="F:oxidoreductase activity"/>
    <property type="evidence" value="ECO:0007669"/>
    <property type="project" value="UniProtKB-KW"/>
</dbReference>
<gene>
    <name evidence="4" type="ORF">SI8410_12017036</name>
</gene>
<feature type="domain" description="Ketoreductase" evidence="3">
    <location>
        <begin position="13"/>
        <end position="196"/>
    </location>
</feature>
<dbReference type="PRINTS" id="PR00081">
    <property type="entry name" value="GDHRDH"/>
</dbReference>
<dbReference type="PANTHER" id="PTHR42898:SF6">
    <property type="entry name" value="NADP-DEPENDENT MANNITOL DEHYDROGENASE"/>
    <property type="match status" value="1"/>
</dbReference>
<dbReference type="AlphaFoldDB" id="A0A7I8LAP0"/>
<protein>
    <recommendedName>
        <fullName evidence="3">Ketoreductase domain-containing protein</fullName>
    </recommendedName>
</protein>
<reference evidence="4" key="1">
    <citation type="submission" date="2020-02" db="EMBL/GenBank/DDBJ databases">
        <authorList>
            <person name="Scholz U."/>
            <person name="Mascher M."/>
            <person name="Fiebig A."/>
        </authorList>
    </citation>
    <scope>NUCLEOTIDE SEQUENCE</scope>
</reference>
<dbReference type="InterPro" id="IPR057326">
    <property type="entry name" value="KR_dom"/>
</dbReference>
<organism evidence="4 5">
    <name type="scientific">Spirodela intermedia</name>
    <name type="common">Intermediate duckweed</name>
    <dbReference type="NCBI Taxonomy" id="51605"/>
    <lineage>
        <taxon>Eukaryota</taxon>
        <taxon>Viridiplantae</taxon>
        <taxon>Streptophyta</taxon>
        <taxon>Embryophyta</taxon>
        <taxon>Tracheophyta</taxon>
        <taxon>Spermatophyta</taxon>
        <taxon>Magnoliopsida</taxon>
        <taxon>Liliopsida</taxon>
        <taxon>Araceae</taxon>
        <taxon>Lemnoideae</taxon>
        <taxon>Spirodela</taxon>
    </lineage>
</organism>
<keyword evidence="5" id="KW-1185">Reference proteome</keyword>
<evidence type="ECO:0000259" key="3">
    <source>
        <dbReference type="SMART" id="SM00822"/>
    </source>
</evidence>
<name>A0A7I8LAP0_SPIIN</name>
<dbReference type="EMBL" id="LR746275">
    <property type="protein sequence ID" value="CAA7406358.1"/>
    <property type="molecule type" value="Genomic_DNA"/>
</dbReference>
<dbReference type="FunFam" id="3.40.50.720:FF:000084">
    <property type="entry name" value="Short-chain dehydrogenase reductase"/>
    <property type="match status" value="1"/>
</dbReference>
<dbReference type="InterPro" id="IPR002347">
    <property type="entry name" value="SDR_fam"/>
</dbReference>
<dbReference type="InterPro" id="IPR036291">
    <property type="entry name" value="NAD(P)-bd_dom_sf"/>
</dbReference>
<evidence type="ECO:0000313" key="5">
    <source>
        <dbReference type="Proteomes" id="UP000663760"/>
    </source>
</evidence>
<accession>A0A7I8LAP0</accession>
<proteinExistence type="predicted"/>
<evidence type="ECO:0000256" key="1">
    <source>
        <dbReference type="ARBA" id="ARBA00022857"/>
    </source>
</evidence>
<dbReference type="OrthoDB" id="417891at2759"/>
<evidence type="ECO:0000313" key="4">
    <source>
        <dbReference type="EMBL" id="CAA7406358.1"/>
    </source>
</evidence>
<dbReference type="SUPFAM" id="SSF51735">
    <property type="entry name" value="NAD(P)-binding Rossmann-fold domains"/>
    <property type="match status" value="1"/>
</dbReference>
<keyword evidence="1" id="KW-0521">NADP</keyword>
<dbReference type="Pfam" id="PF13561">
    <property type="entry name" value="adh_short_C2"/>
    <property type="match status" value="1"/>
</dbReference>
<sequence>MKEDWGRWSLEGRTALVTGGTRGIGRAVVEELTSLGASAYTCSRSAAELAGCLEKWEAMGLPVAGSVCDISSHHQRAALMNKATSSFGGKLDILVNNAGTNIRKATAEFTREEFSLIVGTNLEAAFHLCQLAHPHLKASGGGSIVFVSSVAGLVALSSGSVASATKGALNQLTRNLACEWAGVGIRVNAVAPWYTRTSLVEEIVARIPLRRIGEPSDVAALVAFLCLPAASYITGQVVPVDGGMTVNGFYPSQD</sequence>
<evidence type="ECO:0000256" key="2">
    <source>
        <dbReference type="ARBA" id="ARBA00023002"/>
    </source>
</evidence>
<dbReference type="InterPro" id="IPR045000">
    <property type="entry name" value="TR"/>
</dbReference>
<dbReference type="SMART" id="SM00822">
    <property type="entry name" value="PKS_KR"/>
    <property type="match status" value="1"/>
</dbReference>
<dbReference type="PANTHER" id="PTHR42898">
    <property type="entry name" value="TROPINONE REDUCTASE"/>
    <property type="match status" value="1"/>
</dbReference>
<dbReference type="Proteomes" id="UP000663760">
    <property type="component" value="Chromosome 12"/>
</dbReference>
<dbReference type="Gene3D" id="3.40.50.720">
    <property type="entry name" value="NAD(P)-binding Rossmann-like Domain"/>
    <property type="match status" value="1"/>
</dbReference>
<dbReference type="PRINTS" id="PR00080">
    <property type="entry name" value="SDRFAMILY"/>
</dbReference>